<keyword evidence="5" id="KW-0732">Signal</keyword>
<feature type="active site" description="Proton donor" evidence="2">
    <location>
        <position position="75"/>
    </location>
</feature>
<proteinExistence type="predicted"/>
<feature type="binding site" evidence="3">
    <location>
        <position position="137"/>
    </location>
    <ligand>
        <name>substrate</name>
    </ligand>
</feature>
<comment type="caution">
    <text evidence="7">The sequence shown here is derived from an EMBL/GenBank/DDBJ whole genome shotgun (WGS) entry which is preliminary data.</text>
</comment>
<dbReference type="InterPro" id="IPR023210">
    <property type="entry name" value="NADP_OxRdtase_dom"/>
</dbReference>
<dbReference type="Gene3D" id="3.20.20.100">
    <property type="entry name" value="NADP-dependent oxidoreductase domain"/>
    <property type="match status" value="1"/>
</dbReference>
<sequence>MMFSNVANVLLLALVPFVSSSQEEQAPFRPNVYPYLRTPPLLGFGTWNLDRSNATEAVTHAIQTGYRHIDCAAAYGNEKLVGRGIKRGLRKAGLWREDIWVTSKLWNDHHDPKLVHKGLEQTLHDLGLDYIDEYLMHWPVSSPPSTKNTTISYIPTWHAMERLLRTGRVRRIGISNFSPAQLDELLRHATIPPAVHQMELHPYLQQRDWIAYHKMRGIHVTAYSPLGGTNPTYHKGGDQEGPVPLLQNEVVLGIAEDRGCTAAQVALAWGMGRGSSTIPKSSHKDRIEENHGSKECKLEREDVDLLADLGKAEKRYNNPSKSWGVPLYEGLEGV</sequence>
<dbReference type="InterPro" id="IPR036812">
    <property type="entry name" value="NAD(P)_OxRdtase_dom_sf"/>
</dbReference>
<gene>
    <name evidence="7" type="ORF">C1H76_0198</name>
</gene>
<evidence type="ECO:0000256" key="3">
    <source>
        <dbReference type="PIRSR" id="PIRSR000097-2"/>
    </source>
</evidence>
<dbReference type="PIRSF" id="PIRSF000097">
    <property type="entry name" value="AKR"/>
    <property type="match status" value="1"/>
</dbReference>
<dbReference type="EMBL" id="PTQR01000004">
    <property type="protein sequence ID" value="TKX27361.1"/>
    <property type="molecule type" value="Genomic_DNA"/>
</dbReference>
<name>A0A4U7BB72_9PEZI</name>
<dbReference type="PRINTS" id="PR00069">
    <property type="entry name" value="ALDKETRDTASE"/>
</dbReference>
<feature type="site" description="Lowers pKa of active site Tyr" evidence="4">
    <location>
        <position position="104"/>
    </location>
</feature>
<evidence type="ECO:0000256" key="2">
    <source>
        <dbReference type="PIRSR" id="PIRSR000097-1"/>
    </source>
</evidence>
<dbReference type="SUPFAM" id="SSF51430">
    <property type="entry name" value="NAD(P)-linked oxidoreductase"/>
    <property type="match status" value="1"/>
</dbReference>
<dbReference type="CDD" id="cd19071">
    <property type="entry name" value="AKR_AKR1-5-like"/>
    <property type="match status" value="1"/>
</dbReference>
<feature type="chain" id="PRO_5020628740" evidence="5">
    <location>
        <begin position="21"/>
        <end position="334"/>
    </location>
</feature>
<dbReference type="AlphaFoldDB" id="A0A4U7BB72"/>
<accession>A0A4U7BB72</accession>
<dbReference type="Proteomes" id="UP000308133">
    <property type="component" value="Unassembled WGS sequence"/>
</dbReference>
<protein>
    <submittedName>
        <fullName evidence="7">Oxidoreductase-like protein 2</fullName>
    </submittedName>
</protein>
<evidence type="ECO:0000256" key="5">
    <source>
        <dbReference type="SAM" id="SignalP"/>
    </source>
</evidence>
<feature type="signal peptide" evidence="5">
    <location>
        <begin position="1"/>
        <end position="20"/>
    </location>
</feature>
<evidence type="ECO:0000313" key="8">
    <source>
        <dbReference type="Proteomes" id="UP000308133"/>
    </source>
</evidence>
<dbReference type="PROSITE" id="PS00798">
    <property type="entry name" value="ALDOKETO_REDUCTASE_1"/>
    <property type="match status" value="1"/>
</dbReference>
<dbReference type="InterPro" id="IPR020471">
    <property type="entry name" value="AKR"/>
</dbReference>
<reference evidence="7 8" key="1">
    <citation type="submission" date="2018-02" db="EMBL/GenBank/DDBJ databases">
        <title>Draft genome sequences of Elsinoe sp., causing black scab on jojoba.</title>
        <authorList>
            <person name="Stodart B."/>
            <person name="Jeffress S."/>
            <person name="Ash G."/>
            <person name="Arun Chinnappa K."/>
        </authorList>
    </citation>
    <scope>NUCLEOTIDE SEQUENCE [LARGE SCALE GENOMIC DNA]</scope>
    <source>
        <strain evidence="7 8">Hillstone_2</strain>
    </source>
</reference>
<dbReference type="PANTHER" id="PTHR11732">
    <property type="entry name" value="ALDO/KETO REDUCTASE"/>
    <property type="match status" value="1"/>
</dbReference>
<dbReference type="Pfam" id="PF00248">
    <property type="entry name" value="Aldo_ket_red"/>
    <property type="match status" value="1"/>
</dbReference>
<keyword evidence="1" id="KW-0560">Oxidoreductase</keyword>
<dbReference type="GO" id="GO:0016491">
    <property type="term" value="F:oxidoreductase activity"/>
    <property type="evidence" value="ECO:0007669"/>
    <property type="project" value="UniProtKB-KW"/>
</dbReference>
<evidence type="ECO:0000259" key="6">
    <source>
        <dbReference type="Pfam" id="PF00248"/>
    </source>
</evidence>
<feature type="domain" description="NADP-dependent oxidoreductase" evidence="6">
    <location>
        <begin position="42"/>
        <end position="308"/>
    </location>
</feature>
<dbReference type="InterPro" id="IPR018170">
    <property type="entry name" value="Aldo/ket_reductase_CS"/>
</dbReference>
<evidence type="ECO:0000313" key="7">
    <source>
        <dbReference type="EMBL" id="TKX27361.1"/>
    </source>
</evidence>
<evidence type="ECO:0000256" key="1">
    <source>
        <dbReference type="ARBA" id="ARBA00023002"/>
    </source>
</evidence>
<dbReference type="PROSITE" id="PS00062">
    <property type="entry name" value="ALDOKETO_REDUCTASE_2"/>
    <property type="match status" value="1"/>
</dbReference>
<evidence type="ECO:0000256" key="4">
    <source>
        <dbReference type="PIRSR" id="PIRSR000097-3"/>
    </source>
</evidence>
<organism evidence="7 8">
    <name type="scientific">Elsinoe australis</name>
    <dbReference type="NCBI Taxonomy" id="40998"/>
    <lineage>
        <taxon>Eukaryota</taxon>
        <taxon>Fungi</taxon>
        <taxon>Dikarya</taxon>
        <taxon>Ascomycota</taxon>
        <taxon>Pezizomycotina</taxon>
        <taxon>Dothideomycetes</taxon>
        <taxon>Dothideomycetidae</taxon>
        <taxon>Myriangiales</taxon>
        <taxon>Elsinoaceae</taxon>
        <taxon>Elsinoe</taxon>
    </lineage>
</organism>